<dbReference type="PROSITE" id="PS50918">
    <property type="entry name" value="WWE"/>
    <property type="match status" value="1"/>
</dbReference>
<sequence>MASCSANSFGFGEGFGSGNNSGSGKNFKGNGKEPRKMMDICGICGCAPVLPTRLPNCSHHFCYLCIKTLIAQQDPGFNQNVYHSCPTCRAMFTRSILFAPQQVNVHRALPMDYDQNVQNGQVPMDMDDDVKPDLAAIQAAWANGRRMASTVNATFMWLYKARGDGWWRFDPRDERLIEEGYQAGREMMFITILGNQYEIDFDLNLQTPVRDRSIPREIWRVTAAEFDGLVIRGVAGVTDPMYWDVK</sequence>
<feature type="domain" description="WWE" evidence="6">
    <location>
        <begin position="143"/>
        <end position="220"/>
    </location>
</feature>
<dbReference type="InterPro" id="IPR001841">
    <property type="entry name" value="Znf_RING"/>
</dbReference>
<reference evidence="8" key="1">
    <citation type="submission" date="2017-10" db="EMBL/GenBank/DDBJ databases">
        <title>Rapid genome shrinkage in a self-fertile nematode reveals novel sperm competition proteins.</title>
        <authorList>
            <person name="Yin D."/>
            <person name="Schwarz E.M."/>
            <person name="Thomas C.G."/>
            <person name="Felde R.L."/>
            <person name="Korf I.F."/>
            <person name="Cutter A.D."/>
            <person name="Schartner C.M."/>
            <person name="Ralston E.J."/>
            <person name="Meyer B.J."/>
            <person name="Haag E.S."/>
        </authorList>
    </citation>
    <scope>NUCLEOTIDE SEQUENCE [LARGE SCALE GENOMIC DNA]</scope>
    <source>
        <strain evidence="8">JU1422</strain>
    </source>
</reference>
<dbReference type="InterPro" id="IPR018123">
    <property type="entry name" value="WWE-dom_subgr"/>
</dbReference>
<dbReference type="GO" id="GO:0005634">
    <property type="term" value="C:nucleus"/>
    <property type="evidence" value="ECO:0007669"/>
    <property type="project" value="TreeGrafter"/>
</dbReference>
<dbReference type="FunFam" id="3.30.720.50:FF:000010">
    <property type="entry name" value="Zinc finger protein"/>
    <property type="match status" value="1"/>
</dbReference>
<dbReference type="SMART" id="SM00184">
    <property type="entry name" value="RING"/>
    <property type="match status" value="1"/>
</dbReference>
<evidence type="ECO:0000313" key="8">
    <source>
        <dbReference type="Proteomes" id="UP000230233"/>
    </source>
</evidence>
<dbReference type="GO" id="GO:0061630">
    <property type="term" value="F:ubiquitin protein ligase activity"/>
    <property type="evidence" value="ECO:0007669"/>
    <property type="project" value="InterPro"/>
</dbReference>
<dbReference type="STRING" id="1611254.A0A2G5SZH6"/>
<dbReference type="OrthoDB" id="10065815at2759"/>
<evidence type="ECO:0000259" key="6">
    <source>
        <dbReference type="PROSITE" id="PS50918"/>
    </source>
</evidence>
<dbReference type="GO" id="GO:0016055">
    <property type="term" value="P:Wnt signaling pathway"/>
    <property type="evidence" value="ECO:0007669"/>
    <property type="project" value="InterPro"/>
</dbReference>
<evidence type="ECO:0008006" key="9">
    <source>
        <dbReference type="Google" id="ProtNLM"/>
    </source>
</evidence>
<dbReference type="InterPro" id="IPR017907">
    <property type="entry name" value="Znf_RING_CS"/>
</dbReference>
<evidence type="ECO:0000313" key="7">
    <source>
        <dbReference type="EMBL" id="PIC20388.1"/>
    </source>
</evidence>
<dbReference type="Gene3D" id="3.30.40.10">
    <property type="entry name" value="Zinc/RING finger domain, C3HC4 (zinc finger)"/>
    <property type="match status" value="1"/>
</dbReference>
<evidence type="ECO:0000259" key="5">
    <source>
        <dbReference type="PROSITE" id="PS50089"/>
    </source>
</evidence>
<dbReference type="Pfam" id="PF02825">
    <property type="entry name" value="WWE"/>
    <property type="match status" value="1"/>
</dbReference>
<evidence type="ECO:0000256" key="3">
    <source>
        <dbReference type="ARBA" id="ARBA00022833"/>
    </source>
</evidence>
<dbReference type="PROSITE" id="PS00518">
    <property type="entry name" value="ZF_RING_1"/>
    <property type="match status" value="1"/>
</dbReference>
<dbReference type="SMART" id="SM00678">
    <property type="entry name" value="WWE"/>
    <property type="match status" value="1"/>
</dbReference>
<gene>
    <name evidence="7" type="primary">Cnig_chr_X.g25609</name>
    <name evidence="7" type="ORF">B9Z55_025609</name>
</gene>
<dbReference type="GO" id="GO:0006511">
    <property type="term" value="P:ubiquitin-dependent protein catabolic process"/>
    <property type="evidence" value="ECO:0007669"/>
    <property type="project" value="TreeGrafter"/>
</dbReference>
<organism evidence="7 8">
    <name type="scientific">Caenorhabditis nigoni</name>
    <dbReference type="NCBI Taxonomy" id="1611254"/>
    <lineage>
        <taxon>Eukaryota</taxon>
        <taxon>Metazoa</taxon>
        <taxon>Ecdysozoa</taxon>
        <taxon>Nematoda</taxon>
        <taxon>Chromadorea</taxon>
        <taxon>Rhabditida</taxon>
        <taxon>Rhabditina</taxon>
        <taxon>Rhabditomorpha</taxon>
        <taxon>Rhabditoidea</taxon>
        <taxon>Rhabditidae</taxon>
        <taxon>Peloderinae</taxon>
        <taxon>Caenorhabditis</taxon>
    </lineage>
</organism>
<evidence type="ECO:0000256" key="2">
    <source>
        <dbReference type="ARBA" id="ARBA00022771"/>
    </source>
</evidence>
<dbReference type="InterPro" id="IPR013083">
    <property type="entry name" value="Znf_RING/FYVE/PHD"/>
</dbReference>
<dbReference type="Gene3D" id="3.30.720.50">
    <property type="match status" value="1"/>
</dbReference>
<evidence type="ECO:0000256" key="1">
    <source>
        <dbReference type="ARBA" id="ARBA00022723"/>
    </source>
</evidence>
<dbReference type="SUPFAM" id="SSF57850">
    <property type="entry name" value="RING/U-box"/>
    <property type="match status" value="1"/>
</dbReference>
<evidence type="ECO:0000256" key="4">
    <source>
        <dbReference type="PROSITE-ProRule" id="PRU00175"/>
    </source>
</evidence>
<dbReference type="PROSITE" id="PS50089">
    <property type="entry name" value="ZF_RING_2"/>
    <property type="match status" value="1"/>
</dbReference>
<name>A0A2G5SZH6_9PELO</name>
<protein>
    <recommendedName>
        <fullName evidence="9">RING-type domain-containing protein</fullName>
    </recommendedName>
</protein>
<dbReference type="SUPFAM" id="SSF117839">
    <property type="entry name" value="WWE domain"/>
    <property type="match status" value="1"/>
</dbReference>
<dbReference type="GO" id="GO:0008270">
    <property type="term" value="F:zinc ion binding"/>
    <property type="evidence" value="ECO:0007669"/>
    <property type="project" value="UniProtKB-KW"/>
</dbReference>
<accession>A0A2G5SZH6</accession>
<dbReference type="EMBL" id="PDUG01000006">
    <property type="protein sequence ID" value="PIC20388.1"/>
    <property type="molecule type" value="Genomic_DNA"/>
</dbReference>
<comment type="caution">
    <text evidence="7">The sequence shown here is derived from an EMBL/GenBank/DDBJ whole genome shotgun (WGS) entry which is preliminary data.</text>
</comment>
<dbReference type="InterPro" id="IPR004170">
    <property type="entry name" value="WWE_dom"/>
</dbReference>
<proteinExistence type="predicted"/>
<dbReference type="GO" id="GO:0005737">
    <property type="term" value="C:cytoplasm"/>
    <property type="evidence" value="ECO:0007669"/>
    <property type="project" value="TreeGrafter"/>
</dbReference>
<dbReference type="PANTHER" id="PTHR13417">
    <property type="entry name" value="E3 UBIQUITIN-PROTEIN LIGASE RNF146"/>
    <property type="match status" value="1"/>
</dbReference>
<dbReference type="Proteomes" id="UP000230233">
    <property type="component" value="Chromosome X"/>
</dbReference>
<dbReference type="PANTHER" id="PTHR13417:SF8">
    <property type="entry name" value="E3 UBIQUITIN-PROTEIN LIGASE"/>
    <property type="match status" value="1"/>
</dbReference>
<dbReference type="InterPro" id="IPR033509">
    <property type="entry name" value="RNF146"/>
</dbReference>
<dbReference type="InterPro" id="IPR037197">
    <property type="entry name" value="WWE_dom_sf"/>
</dbReference>
<feature type="domain" description="RING-type" evidence="5">
    <location>
        <begin position="41"/>
        <end position="89"/>
    </location>
</feature>
<keyword evidence="2 4" id="KW-0863">Zinc-finger</keyword>
<keyword evidence="8" id="KW-1185">Reference proteome</keyword>
<keyword evidence="1" id="KW-0479">Metal-binding</keyword>
<keyword evidence="3" id="KW-0862">Zinc</keyword>
<dbReference type="GO" id="GO:0072572">
    <property type="term" value="F:poly-ADP-D-ribose binding"/>
    <property type="evidence" value="ECO:0007669"/>
    <property type="project" value="InterPro"/>
</dbReference>
<dbReference type="AlphaFoldDB" id="A0A2G5SZH6"/>